<reference evidence="1" key="1">
    <citation type="submission" date="2020-02" db="EMBL/GenBank/DDBJ databases">
        <authorList>
            <person name="Meier V. D."/>
        </authorList>
    </citation>
    <scope>NUCLEOTIDE SEQUENCE</scope>
    <source>
        <strain evidence="1">AVDCRST_MAG93</strain>
    </source>
</reference>
<accession>A0A6J4N8P4</accession>
<organism evidence="1">
    <name type="scientific">uncultured Chloroflexia bacterium</name>
    <dbReference type="NCBI Taxonomy" id="1672391"/>
    <lineage>
        <taxon>Bacteria</taxon>
        <taxon>Bacillati</taxon>
        <taxon>Chloroflexota</taxon>
        <taxon>Chloroflexia</taxon>
        <taxon>environmental samples</taxon>
    </lineage>
</organism>
<dbReference type="EMBL" id="CADCTR010003073">
    <property type="protein sequence ID" value="CAA9380902.1"/>
    <property type="molecule type" value="Genomic_DNA"/>
</dbReference>
<sequence>MIELYTTGEEPPTQNNVSLTLLFRVDRREECEALHTFRAAFGVAATPEAITEYLVALHLRPGHLARRIDP</sequence>
<evidence type="ECO:0000313" key="1">
    <source>
        <dbReference type="EMBL" id="CAA9380902.1"/>
    </source>
</evidence>
<dbReference type="AlphaFoldDB" id="A0A6J4N8P4"/>
<proteinExistence type="predicted"/>
<gene>
    <name evidence="1" type="ORF">AVDCRST_MAG93-9167</name>
</gene>
<protein>
    <submittedName>
        <fullName evidence="1">Uncharacterized protein</fullName>
    </submittedName>
</protein>
<name>A0A6J4N8P4_9CHLR</name>